<evidence type="ECO:0000313" key="5">
    <source>
        <dbReference type="EMBL" id="KAG7575273.1"/>
    </source>
</evidence>
<feature type="compositionally biased region" description="Low complexity" evidence="3">
    <location>
        <begin position="820"/>
        <end position="832"/>
    </location>
</feature>
<keyword evidence="1" id="KW-0853">WD repeat</keyword>
<dbReference type="SMART" id="SM01302">
    <property type="entry name" value="Raptor_N"/>
    <property type="match status" value="1"/>
</dbReference>
<evidence type="ECO:0000259" key="4">
    <source>
        <dbReference type="SMART" id="SM01302"/>
    </source>
</evidence>
<dbReference type="Proteomes" id="UP000812966">
    <property type="component" value="Unassembled WGS sequence"/>
</dbReference>
<proteinExistence type="predicted"/>
<sequence>MSFTDLEIPTKLLWKRLSEAGVEGPSNWKEYEIEGAQKNDAGGDWDGSGSMPLRLTHAVLAICLNLGTPQGIRTKTEEAFFDPSTRHHERSMRAIMNKLVDSVENLQKMSILALPDPRSETVVSALQRARREAKDQQMLFLYNDVSVPAPTEQGEIWCFDTDFPISPTTYNPVFVSALVDVALPGTIYVWDCDNAGKVIDSAIEHARRKDLGTESDSIFLRDKRQKFTHLDHDIHFGASAHKQVLPTADGLPRDVFTVCMLSPLLMALRHHFAADDLKLTKSMTAACPPITTEMLMKLPGQLNQRDTPLGEMNWLLMAILETIAFQSLPLNLFRKLFRTNSGLAGLARGFILAQRVLRQYDCTPVSYPPMPSTHLHPLWQVWDTAVDDLFCQLPLQEPLPGQLHVYRSPKLLSEQLFAFSAQLTLFADKRRTRENRKKTSQLCANSLPIVFFAAAGGPCRLLALTLMVRYLDIGGCYPVWWCFACGIDQLRNRMLNWDNSEEASQVAYVFQRLLQSEQGPAMLAQYNSSTGRTTLSSFTRMLSNQQDGNYELGWSPDTVAGVFYMMSVATQQPDFDPVSIQEDRWIVLIVEHLVSSDDLARQWSLLLLATIWSHDQIVTADHLKRILDLLVERVADNNEQTRFAALYCLWQYFLSDAYSRADTSLRGLVLRAAARVFATTQTDASILVRRLLLVCVETIQEKRPYWLSLSPWCYMATRVKDEGGPALEKECALLLQCCLRCCDECDTVEMSAERLAALEAICNAITRLCDDPDTRLASLAREVFNKANTSARDSAIAQCLPLLRQRLEDFEDVIDDMDPSSDSKTSSALSSSTFRGNGVETEQHANVYSRLLIAVRNVVHQHYPKERSPSYVTEELVEQINGWRHCMELYFHSSRLIWTEKKLSRKELQAAEKVRRGKHTAFESESRADKSWATEKAKIEVDSLLNAVRFHSFEALMATSEPRRTVFYDLDNLQATDRVTLTIPPRWGDLLCTRFLEEQHDVGTTMQVTSEGVVRVQRHVLDADQDAQTTLLFRCPRASGYNVVTRWSVLRQELSISPKAGTIVQWNLQEARQTRKYRSVRSVPITCLDYEKETGHLLLAGYEDGCLELFDQRQQKRPSVALWNANLGRKSLFCHLTTGQEIVSVHENGTMNIWDLRVPDQPISTNHNSLDTEGKITIAATGMDSVSLFAQLSLYPPDTSPELSIGRVSFPTPVQTSVLNLPGTLRPGDPACLAFHPNSLMLAIATPAEREGRTTVSIRSIN</sequence>
<dbReference type="PRINTS" id="PR01547">
    <property type="entry name" value="YEAST176DUF"/>
</dbReference>
<dbReference type="SUPFAM" id="SSF50978">
    <property type="entry name" value="WD40 repeat-like"/>
    <property type="match status" value="1"/>
</dbReference>
<dbReference type="InterPro" id="IPR004083">
    <property type="entry name" value="Raptor"/>
</dbReference>
<keyword evidence="2" id="KW-0677">Repeat</keyword>
<dbReference type="EMBL" id="JABELV010000005">
    <property type="protein sequence ID" value="KAG7575273.1"/>
    <property type="molecule type" value="Genomic_DNA"/>
</dbReference>
<dbReference type="GO" id="GO:0030674">
    <property type="term" value="F:protein-macromolecule adaptor activity"/>
    <property type="evidence" value="ECO:0007669"/>
    <property type="project" value="TreeGrafter"/>
</dbReference>
<feature type="domain" description="Raptor N-terminal CASPase-like" evidence="4">
    <location>
        <begin position="52"/>
        <end position="203"/>
    </location>
</feature>
<name>A0A8K0JS94_9TREE</name>
<dbReference type="GO" id="GO:0030307">
    <property type="term" value="P:positive regulation of cell growth"/>
    <property type="evidence" value="ECO:0007669"/>
    <property type="project" value="TreeGrafter"/>
</dbReference>
<accession>A0A8K0JS94</accession>
<keyword evidence="6" id="KW-1185">Reference proteome</keyword>
<dbReference type="GO" id="GO:0009267">
    <property type="term" value="P:cellular response to starvation"/>
    <property type="evidence" value="ECO:0007669"/>
    <property type="project" value="TreeGrafter"/>
</dbReference>
<dbReference type="InterPro" id="IPR036322">
    <property type="entry name" value="WD40_repeat_dom_sf"/>
</dbReference>
<comment type="caution">
    <text evidence="5">The sequence shown here is derived from an EMBL/GenBank/DDBJ whole genome shotgun (WGS) entry which is preliminary data.</text>
</comment>
<evidence type="ECO:0000313" key="6">
    <source>
        <dbReference type="Proteomes" id="UP000812966"/>
    </source>
</evidence>
<gene>
    <name evidence="5" type="ORF">FFLO_00437</name>
</gene>
<dbReference type="GO" id="GO:0071230">
    <property type="term" value="P:cellular response to amino acid stimulus"/>
    <property type="evidence" value="ECO:0007669"/>
    <property type="project" value="TreeGrafter"/>
</dbReference>
<dbReference type="PANTHER" id="PTHR12848">
    <property type="entry name" value="REGULATORY-ASSOCIATED PROTEIN OF MTOR"/>
    <property type="match status" value="1"/>
</dbReference>
<dbReference type="Gene3D" id="2.130.10.10">
    <property type="entry name" value="YVTN repeat-like/Quinoprotein amine dehydrogenase"/>
    <property type="match status" value="1"/>
</dbReference>
<dbReference type="Pfam" id="PF14538">
    <property type="entry name" value="Raptor_N"/>
    <property type="match status" value="1"/>
</dbReference>
<dbReference type="Gene3D" id="1.25.10.10">
    <property type="entry name" value="Leucine-rich Repeat Variant"/>
    <property type="match status" value="1"/>
</dbReference>
<dbReference type="InterPro" id="IPR015943">
    <property type="entry name" value="WD40/YVTN_repeat-like_dom_sf"/>
</dbReference>
<dbReference type="InterPro" id="IPR016024">
    <property type="entry name" value="ARM-type_fold"/>
</dbReference>
<evidence type="ECO:0000256" key="1">
    <source>
        <dbReference type="ARBA" id="ARBA00022574"/>
    </source>
</evidence>
<dbReference type="InterPro" id="IPR011989">
    <property type="entry name" value="ARM-like"/>
</dbReference>
<reference evidence="5" key="1">
    <citation type="submission" date="2020-04" db="EMBL/GenBank/DDBJ databases">
        <title>Analysis of mating type loci in Filobasidium floriforme.</title>
        <authorList>
            <person name="Nowrousian M."/>
        </authorList>
    </citation>
    <scope>NUCLEOTIDE SEQUENCE</scope>
    <source>
        <strain evidence="5">CBS 6242</strain>
    </source>
</reference>
<dbReference type="InterPro" id="IPR029347">
    <property type="entry name" value="Raptor_N"/>
</dbReference>
<dbReference type="GO" id="GO:0031929">
    <property type="term" value="P:TOR signaling"/>
    <property type="evidence" value="ECO:0007669"/>
    <property type="project" value="InterPro"/>
</dbReference>
<evidence type="ECO:0000256" key="3">
    <source>
        <dbReference type="SAM" id="MobiDB-lite"/>
    </source>
</evidence>
<dbReference type="GO" id="GO:0010506">
    <property type="term" value="P:regulation of autophagy"/>
    <property type="evidence" value="ECO:0007669"/>
    <property type="project" value="TreeGrafter"/>
</dbReference>
<dbReference type="AlphaFoldDB" id="A0A8K0JS94"/>
<dbReference type="GO" id="GO:0031931">
    <property type="term" value="C:TORC1 complex"/>
    <property type="evidence" value="ECO:0007669"/>
    <property type="project" value="InterPro"/>
</dbReference>
<feature type="region of interest" description="Disordered" evidence="3">
    <location>
        <begin position="814"/>
        <end position="837"/>
    </location>
</feature>
<organism evidence="5 6">
    <name type="scientific">Filobasidium floriforme</name>
    <dbReference type="NCBI Taxonomy" id="5210"/>
    <lineage>
        <taxon>Eukaryota</taxon>
        <taxon>Fungi</taxon>
        <taxon>Dikarya</taxon>
        <taxon>Basidiomycota</taxon>
        <taxon>Agaricomycotina</taxon>
        <taxon>Tremellomycetes</taxon>
        <taxon>Filobasidiales</taxon>
        <taxon>Filobasidiaceae</taxon>
        <taxon>Filobasidium</taxon>
    </lineage>
</organism>
<evidence type="ECO:0000256" key="2">
    <source>
        <dbReference type="ARBA" id="ARBA00022737"/>
    </source>
</evidence>
<protein>
    <recommendedName>
        <fullName evidence="4">Raptor N-terminal CASPase-like domain-containing protein</fullName>
    </recommendedName>
</protein>
<dbReference type="PANTHER" id="PTHR12848:SF16">
    <property type="entry name" value="REGULATORY-ASSOCIATED PROTEIN OF MTOR"/>
    <property type="match status" value="1"/>
</dbReference>
<dbReference type="GO" id="GO:0005737">
    <property type="term" value="C:cytoplasm"/>
    <property type="evidence" value="ECO:0007669"/>
    <property type="project" value="TreeGrafter"/>
</dbReference>
<dbReference type="SUPFAM" id="SSF48371">
    <property type="entry name" value="ARM repeat"/>
    <property type="match status" value="1"/>
</dbReference>